<reference evidence="2 3" key="1">
    <citation type="journal article" date="2023" name="Plants (Basel)">
        <title>Bridging the Gap: Combining Genomics and Transcriptomics Approaches to Understand Stylosanthes scabra, an Orphan Legume from the Brazilian Caatinga.</title>
        <authorList>
            <person name="Ferreira-Neto J.R.C."/>
            <person name="da Silva M.D."/>
            <person name="Binneck E."/>
            <person name="de Melo N.F."/>
            <person name="da Silva R.H."/>
            <person name="de Melo A.L.T.M."/>
            <person name="Pandolfi V."/>
            <person name="Bustamante F.O."/>
            <person name="Brasileiro-Vidal A.C."/>
            <person name="Benko-Iseppon A.M."/>
        </authorList>
    </citation>
    <scope>NUCLEOTIDE SEQUENCE [LARGE SCALE GENOMIC DNA]</scope>
    <source>
        <tissue evidence="2">Leaves</tissue>
    </source>
</reference>
<dbReference type="Pfam" id="PF00197">
    <property type="entry name" value="Kunitz_legume"/>
    <property type="match status" value="1"/>
</dbReference>
<dbReference type="Proteomes" id="UP001341840">
    <property type="component" value="Unassembled WGS sequence"/>
</dbReference>
<feature type="signal peptide" evidence="1">
    <location>
        <begin position="1"/>
        <end position="34"/>
    </location>
</feature>
<sequence length="226" mass="24977">MIVSVQKPQTIMKFNPLLALLVLLFSLSSHLLLGASNASPQEVLDTSGKKLRTNTNYYIIPAKPFTICGFVSCFNGGGLALDTIDQTCPLDVIIEKANDGLPLQFSPINSKKGVIRVSTDLNIMFSAADENRCSQYSPVWKLGHYDASNGQTFVTTGGEFGNPGPQTIKNWFKIEKYEEAYKVVYCPSVCTSCKHLCKDIGMFVDKNKRMHLALSDVPLKVKFKKV</sequence>
<dbReference type="PANTHER" id="PTHR33107">
    <property type="entry name" value="KUNITZ TRYPSIN INHIBITOR 2"/>
    <property type="match status" value="1"/>
</dbReference>
<dbReference type="PANTHER" id="PTHR33107:SF5">
    <property type="entry name" value="KUNITZ TRYPSIN INHIBITOR 5"/>
    <property type="match status" value="1"/>
</dbReference>
<dbReference type="InterPro" id="IPR002160">
    <property type="entry name" value="Prot_inh_Kunz-lg"/>
</dbReference>
<evidence type="ECO:0000313" key="2">
    <source>
        <dbReference type="EMBL" id="MED6143221.1"/>
    </source>
</evidence>
<evidence type="ECO:0000313" key="3">
    <source>
        <dbReference type="Proteomes" id="UP001341840"/>
    </source>
</evidence>
<dbReference type="InterPro" id="IPR011065">
    <property type="entry name" value="Kunitz_inhibitor_STI-like_sf"/>
</dbReference>
<protein>
    <recommendedName>
        <fullName evidence="4">Miraculin-like</fullName>
    </recommendedName>
</protein>
<dbReference type="CDD" id="cd23375">
    <property type="entry name" value="beta-trefoil_STI_VvMLP-like"/>
    <property type="match status" value="1"/>
</dbReference>
<feature type="chain" id="PRO_5047495676" description="Miraculin-like" evidence="1">
    <location>
        <begin position="35"/>
        <end position="226"/>
    </location>
</feature>
<comment type="caution">
    <text evidence="2">The sequence shown here is derived from an EMBL/GenBank/DDBJ whole genome shotgun (WGS) entry which is preliminary data.</text>
</comment>
<keyword evidence="1" id="KW-0732">Signal</keyword>
<evidence type="ECO:0008006" key="4">
    <source>
        <dbReference type="Google" id="ProtNLM"/>
    </source>
</evidence>
<name>A0ABU6T3C6_9FABA</name>
<gene>
    <name evidence="2" type="ORF">PIB30_004309</name>
</gene>
<proteinExistence type="predicted"/>
<accession>A0ABU6T3C6</accession>
<dbReference type="SUPFAM" id="SSF50386">
    <property type="entry name" value="STI-like"/>
    <property type="match status" value="1"/>
</dbReference>
<dbReference type="Gene3D" id="2.80.10.50">
    <property type="match status" value="1"/>
</dbReference>
<dbReference type="SMART" id="SM00452">
    <property type="entry name" value="STI"/>
    <property type="match status" value="1"/>
</dbReference>
<keyword evidence="3" id="KW-1185">Reference proteome</keyword>
<organism evidence="2 3">
    <name type="scientific">Stylosanthes scabra</name>
    <dbReference type="NCBI Taxonomy" id="79078"/>
    <lineage>
        <taxon>Eukaryota</taxon>
        <taxon>Viridiplantae</taxon>
        <taxon>Streptophyta</taxon>
        <taxon>Embryophyta</taxon>
        <taxon>Tracheophyta</taxon>
        <taxon>Spermatophyta</taxon>
        <taxon>Magnoliopsida</taxon>
        <taxon>eudicotyledons</taxon>
        <taxon>Gunneridae</taxon>
        <taxon>Pentapetalae</taxon>
        <taxon>rosids</taxon>
        <taxon>fabids</taxon>
        <taxon>Fabales</taxon>
        <taxon>Fabaceae</taxon>
        <taxon>Papilionoideae</taxon>
        <taxon>50 kb inversion clade</taxon>
        <taxon>dalbergioids sensu lato</taxon>
        <taxon>Dalbergieae</taxon>
        <taxon>Pterocarpus clade</taxon>
        <taxon>Stylosanthes</taxon>
    </lineage>
</organism>
<evidence type="ECO:0000256" key="1">
    <source>
        <dbReference type="SAM" id="SignalP"/>
    </source>
</evidence>
<dbReference type="EMBL" id="JASCZI010090629">
    <property type="protein sequence ID" value="MED6143221.1"/>
    <property type="molecule type" value="Genomic_DNA"/>
</dbReference>